<dbReference type="FunFam" id="1.50.10.130:FF:000001">
    <property type="entry name" value="Isoprene synthase, chloroplastic"/>
    <property type="match status" value="1"/>
</dbReference>
<evidence type="ECO:0000256" key="3">
    <source>
        <dbReference type="ARBA" id="ARBA00022723"/>
    </source>
</evidence>
<dbReference type="PANTHER" id="PTHR31225">
    <property type="entry name" value="OS04G0344100 PROTEIN-RELATED"/>
    <property type="match status" value="1"/>
</dbReference>
<organism evidence="8 9">
    <name type="scientific">Jatropha curcas</name>
    <name type="common">Barbados nut</name>
    <dbReference type="NCBI Taxonomy" id="180498"/>
    <lineage>
        <taxon>Eukaryota</taxon>
        <taxon>Viridiplantae</taxon>
        <taxon>Streptophyta</taxon>
        <taxon>Embryophyta</taxon>
        <taxon>Tracheophyta</taxon>
        <taxon>Spermatophyta</taxon>
        <taxon>Magnoliopsida</taxon>
        <taxon>eudicotyledons</taxon>
        <taxon>Gunneridae</taxon>
        <taxon>Pentapetalae</taxon>
        <taxon>rosids</taxon>
        <taxon>fabids</taxon>
        <taxon>Malpighiales</taxon>
        <taxon>Euphorbiaceae</taxon>
        <taxon>Crotonoideae</taxon>
        <taxon>Jatropheae</taxon>
        <taxon>Jatropha</taxon>
    </lineage>
</organism>
<evidence type="ECO:0000256" key="5">
    <source>
        <dbReference type="ARBA" id="ARBA00023239"/>
    </source>
</evidence>
<feature type="domain" description="Terpene synthase N-terminal" evidence="6">
    <location>
        <begin position="4"/>
        <end position="163"/>
    </location>
</feature>
<evidence type="ECO:0000256" key="2">
    <source>
        <dbReference type="ARBA" id="ARBA00006333"/>
    </source>
</evidence>
<evidence type="ECO:0000256" key="4">
    <source>
        <dbReference type="ARBA" id="ARBA00022842"/>
    </source>
</evidence>
<keyword evidence="5" id="KW-0456">Lyase</keyword>
<dbReference type="SFLD" id="SFLDS00005">
    <property type="entry name" value="Isoprenoid_Synthase_Type_I"/>
    <property type="match status" value="1"/>
</dbReference>
<dbReference type="STRING" id="180498.A0A067KSS4"/>
<reference evidence="8 9" key="1">
    <citation type="journal article" date="2014" name="PLoS ONE">
        <title>Global Analysis of Gene Expression Profiles in Physic Nut (Jatropha curcas L.) Seedlings Exposed to Salt Stress.</title>
        <authorList>
            <person name="Zhang L."/>
            <person name="Zhang C."/>
            <person name="Wu P."/>
            <person name="Chen Y."/>
            <person name="Li M."/>
            <person name="Jiang H."/>
            <person name="Wu G."/>
        </authorList>
    </citation>
    <scope>NUCLEOTIDE SEQUENCE [LARGE SCALE GENOMIC DNA]</scope>
    <source>
        <strain evidence="9">cv. GZQX0401</strain>
        <tissue evidence="8">Young leaves</tissue>
    </source>
</reference>
<dbReference type="Proteomes" id="UP000027138">
    <property type="component" value="Unassembled WGS sequence"/>
</dbReference>
<dbReference type="InterPro" id="IPR001906">
    <property type="entry name" value="Terpene_synth_N"/>
</dbReference>
<dbReference type="OrthoDB" id="1936865at2759"/>
<dbReference type="AlphaFoldDB" id="A0A067KSS4"/>
<dbReference type="InterPro" id="IPR050148">
    <property type="entry name" value="Terpene_synthase-like"/>
</dbReference>
<feature type="domain" description="Terpene synthase metal-binding" evidence="7">
    <location>
        <begin position="222"/>
        <end position="377"/>
    </location>
</feature>
<dbReference type="SUPFAM" id="SSF48576">
    <property type="entry name" value="Terpenoid synthases"/>
    <property type="match status" value="1"/>
</dbReference>
<name>A0A067KSS4_JATCU</name>
<dbReference type="InterPro" id="IPR008930">
    <property type="entry name" value="Terpenoid_cyclase/PrenylTrfase"/>
</dbReference>
<dbReference type="InterPro" id="IPR044814">
    <property type="entry name" value="Terpene_cyclase_plant_C1"/>
</dbReference>
<evidence type="ECO:0000313" key="8">
    <source>
        <dbReference type="EMBL" id="KDP35320.1"/>
    </source>
</evidence>
<keyword evidence="4" id="KW-0460">Magnesium</keyword>
<dbReference type="CDD" id="cd00684">
    <property type="entry name" value="Terpene_cyclase_plant_C1"/>
    <property type="match status" value="1"/>
</dbReference>
<dbReference type="InterPro" id="IPR005630">
    <property type="entry name" value="Terpene_synthase_metal-bd"/>
</dbReference>
<dbReference type="SFLD" id="SFLDG01019">
    <property type="entry name" value="Terpene_Cyclase_Like_1_C_Termi"/>
    <property type="match status" value="1"/>
</dbReference>
<dbReference type="Pfam" id="PF01397">
    <property type="entry name" value="Terpene_synth"/>
    <property type="match status" value="1"/>
</dbReference>
<evidence type="ECO:0000259" key="7">
    <source>
        <dbReference type="Pfam" id="PF03936"/>
    </source>
</evidence>
<dbReference type="GO" id="GO:0016102">
    <property type="term" value="P:diterpenoid biosynthetic process"/>
    <property type="evidence" value="ECO:0007669"/>
    <property type="project" value="InterPro"/>
</dbReference>
<evidence type="ECO:0000313" key="9">
    <source>
        <dbReference type="Proteomes" id="UP000027138"/>
    </source>
</evidence>
<sequence>MQGEVYTKRISKLKEEVRIMLNQPINNLNQLELIDTLQRLGIAYHFEDEIKRQLMGIYNRKRTGVAGTEGLHAIALVFRLLRPHGYTISQDVFNIFLDEMGNFKVCLRESLDGVLSLYEASFLSEEDENILQVARDFTTSYLKNYIKQNKNDNYISMSITHALEMPLHWGMLRLETRWSIDIYERKQGMDSLLLELAKLDFNYVQAIHQEDLKYTSWWWMNIGLGEKLSFARDRLMENFLWTIGVTFEPQFGYFRRMSTKLSALITVIDDIYDVYGTLDELELFTDAVERWDVHATEQLPDYMKICFLTLHDTINEMAFDTLKEQGFHIIPYLKKSWADICKSYLLEAKWYYSGYTPTLQEYIDNAWISISAPVILVL</sequence>
<dbReference type="EMBL" id="KK914490">
    <property type="protein sequence ID" value="KDP35320.1"/>
    <property type="molecule type" value="Genomic_DNA"/>
</dbReference>
<evidence type="ECO:0000256" key="1">
    <source>
        <dbReference type="ARBA" id="ARBA00001946"/>
    </source>
</evidence>
<dbReference type="PANTHER" id="PTHR31225:SF9">
    <property type="entry name" value="TERPENE SYNTHASE 10"/>
    <property type="match status" value="1"/>
</dbReference>
<gene>
    <name evidence="8" type="ORF">JCGZ_09479</name>
</gene>
<dbReference type="InterPro" id="IPR008949">
    <property type="entry name" value="Isoprenoid_synthase_dom_sf"/>
</dbReference>
<comment type="cofactor">
    <cofactor evidence="1">
        <name>Mg(2+)</name>
        <dbReference type="ChEBI" id="CHEBI:18420"/>
    </cofactor>
</comment>
<keyword evidence="9" id="KW-1185">Reference proteome</keyword>
<dbReference type="GO" id="GO:0000287">
    <property type="term" value="F:magnesium ion binding"/>
    <property type="evidence" value="ECO:0007669"/>
    <property type="project" value="InterPro"/>
</dbReference>
<keyword evidence="3" id="KW-0479">Metal-binding</keyword>
<dbReference type="InterPro" id="IPR036965">
    <property type="entry name" value="Terpene_synth_N_sf"/>
</dbReference>
<dbReference type="Gene3D" id="1.10.600.10">
    <property type="entry name" value="Farnesyl Diphosphate Synthase"/>
    <property type="match status" value="1"/>
</dbReference>
<dbReference type="GO" id="GO:0010333">
    <property type="term" value="F:terpene synthase activity"/>
    <property type="evidence" value="ECO:0007669"/>
    <property type="project" value="InterPro"/>
</dbReference>
<dbReference type="InterPro" id="IPR034741">
    <property type="entry name" value="Terpene_cyclase-like_1_C"/>
</dbReference>
<dbReference type="SUPFAM" id="SSF48239">
    <property type="entry name" value="Terpenoid cyclases/Protein prenyltransferases"/>
    <property type="match status" value="1"/>
</dbReference>
<dbReference type="Gene3D" id="1.50.10.130">
    <property type="entry name" value="Terpene synthase, N-terminal domain"/>
    <property type="match status" value="1"/>
</dbReference>
<comment type="similarity">
    <text evidence="2">Belongs to the terpene synthase family.</text>
</comment>
<protein>
    <submittedName>
        <fullName evidence="8">Uncharacterized protein</fullName>
    </submittedName>
</protein>
<proteinExistence type="inferred from homology"/>
<accession>A0A067KSS4</accession>
<dbReference type="Pfam" id="PF03936">
    <property type="entry name" value="Terpene_synth_C"/>
    <property type="match status" value="1"/>
</dbReference>
<evidence type="ECO:0000259" key="6">
    <source>
        <dbReference type="Pfam" id="PF01397"/>
    </source>
</evidence>
<dbReference type="GO" id="GO:0120251">
    <property type="term" value="P:hydrocarbon biosynthetic process"/>
    <property type="evidence" value="ECO:0007669"/>
    <property type="project" value="UniProtKB-ARBA"/>
</dbReference>